<accession>A0ABR2S0K1</accession>
<evidence type="ECO:0000313" key="2">
    <source>
        <dbReference type="Proteomes" id="UP001396334"/>
    </source>
</evidence>
<keyword evidence="2" id="KW-1185">Reference proteome</keyword>
<dbReference type="Proteomes" id="UP001396334">
    <property type="component" value="Unassembled WGS sequence"/>
</dbReference>
<evidence type="ECO:0000313" key="1">
    <source>
        <dbReference type="EMBL" id="KAK9018766.1"/>
    </source>
</evidence>
<reference evidence="1 2" key="1">
    <citation type="journal article" date="2024" name="G3 (Bethesda)">
        <title>Genome assembly of Hibiscus sabdariffa L. provides insights into metabolisms of medicinal natural products.</title>
        <authorList>
            <person name="Kim T."/>
        </authorList>
    </citation>
    <scope>NUCLEOTIDE SEQUENCE [LARGE SCALE GENOMIC DNA]</scope>
    <source>
        <strain evidence="1">TK-2024</strain>
        <tissue evidence="1">Old leaves</tissue>
    </source>
</reference>
<comment type="caution">
    <text evidence="1">The sequence shown here is derived from an EMBL/GenBank/DDBJ whole genome shotgun (WGS) entry which is preliminary data.</text>
</comment>
<protein>
    <submittedName>
        <fullName evidence="1">Uncharacterized protein</fullName>
    </submittedName>
</protein>
<proteinExistence type="predicted"/>
<gene>
    <name evidence="1" type="ORF">V6N11_033813</name>
</gene>
<dbReference type="EMBL" id="JBBPBN010000018">
    <property type="protein sequence ID" value="KAK9018766.1"/>
    <property type="molecule type" value="Genomic_DNA"/>
</dbReference>
<organism evidence="1 2">
    <name type="scientific">Hibiscus sabdariffa</name>
    <name type="common">roselle</name>
    <dbReference type="NCBI Taxonomy" id="183260"/>
    <lineage>
        <taxon>Eukaryota</taxon>
        <taxon>Viridiplantae</taxon>
        <taxon>Streptophyta</taxon>
        <taxon>Embryophyta</taxon>
        <taxon>Tracheophyta</taxon>
        <taxon>Spermatophyta</taxon>
        <taxon>Magnoliopsida</taxon>
        <taxon>eudicotyledons</taxon>
        <taxon>Gunneridae</taxon>
        <taxon>Pentapetalae</taxon>
        <taxon>rosids</taxon>
        <taxon>malvids</taxon>
        <taxon>Malvales</taxon>
        <taxon>Malvaceae</taxon>
        <taxon>Malvoideae</taxon>
        <taxon>Hibiscus</taxon>
    </lineage>
</organism>
<name>A0ABR2S0K1_9ROSI</name>
<sequence>MKITFDKDLLSRARVCSLKPKNPKEDDDQQTRKELSVENSEGNYFVEWTLLGQKIGSLSAITVGDATCALLATEKFDSVVGSLTKLSQDDHKSQDYYLDVLKASTKEIDISTLAKVSISQLEWQTCLYFTNFFSGDGIVMNDGTSQLQQIQPVQRLSQQ</sequence>